<keyword evidence="1 3" id="KW-0413">Isomerase</keyword>
<dbReference type="EMBL" id="DRZM01000109">
    <property type="protein sequence ID" value="HHP04813.1"/>
    <property type="molecule type" value="Genomic_DNA"/>
</dbReference>
<dbReference type="Gene3D" id="3.20.20.150">
    <property type="entry name" value="Divalent-metal-dependent TIM barrel enzymes"/>
    <property type="match status" value="1"/>
</dbReference>
<organism evidence="3">
    <name type="scientific">Thermofilum pendens</name>
    <dbReference type="NCBI Taxonomy" id="2269"/>
    <lineage>
        <taxon>Archaea</taxon>
        <taxon>Thermoproteota</taxon>
        <taxon>Thermoprotei</taxon>
        <taxon>Thermofilales</taxon>
        <taxon>Thermofilaceae</taxon>
        <taxon>Thermofilum</taxon>
    </lineage>
</organism>
<name>A0A7J3X6H2_THEPE</name>
<evidence type="ECO:0000313" key="3">
    <source>
        <dbReference type="EMBL" id="HHP04813.1"/>
    </source>
</evidence>
<evidence type="ECO:0000256" key="1">
    <source>
        <dbReference type="ARBA" id="ARBA00023235"/>
    </source>
</evidence>
<dbReference type="GO" id="GO:0016853">
    <property type="term" value="F:isomerase activity"/>
    <property type="evidence" value="ECO:0007669"/>
    <property type="project" value="UniProtKB-KW"/>
</dbReference>
<dbReference type="InterPro" id="IPR050417">
    <property type="entry name" value="Sugar_Epim/Isomerase"/>
</dbReference>
<dbReference type="SUPFAM" id="SSF51658">
    <property type="entry name" value="Xylose isomerase-like"/>
    <property type="match status" value="1"/>
</dbReference>
<dbReference type="Pfam" id="PF01261">
    <property type="entry name" value="AP_endonuc_2"/>
    <property type="match status" value="1"/>
</dbReference>
<dbReference type="InterPro" id="IPR036237">
    <property type="entry name" value="Xyl_isomerase-like_sf"/>
</dbReference>
<feature type="domain" description="Xylose isomerase-like TIM barrel" evidence="2">
    <location>
        <begin position="30"/>
        <end position="259"/>
    </location>
</feature>
<reference evidence="3" key="1">
    <citation type="journal article" date="2020" name="mSystems">
        <title>Genome- and Community-Level Interaction Insights into Carbon Utilization and Element Cycling Functions of Hydrothermarchaeota in Hydrothermal Sediment.</title>
        <authorList>
            <person name="Zhou Z."/>
            <person name="Liu Y."/>
            <person name="Xu W."/>
            <person name="Pan J."/>
            <person name="Luo Z.H."/>
            <person name="Li M."/>
        </authorList>
    </citation>
    <scope>NUCLEOTIDE SEQUENCE [LARGE SCALE GENOMIC DNA]</scope>
    <source>
        <strain evidence="3">SpSt-1125</strain>
    </source>
</reference>
<gene>
    <name evidence="3" type="ORF">ENM88_03575</name>
</gene>
<dbReference type="AlphaFoldDB" id="A0A7J3X6H2"/>
<sequence length="272" mass="29323">MPRFKAAMVATPVKARFEAVAREDFARVLAVLRELGFDGVEVSVLEPEQLVTSAAMAREYSLEVPAVGTGLNFLHYGLSLTHPDPGVREKAYERLRQITEAAARVGAGGVIVGLIRGRGDEAPSLEAAYELLVGQLAKLCAYAESRGVKLFIEPLNRYESKLVNTVAEGLRLLEDVGCGALYLLLDTFHMNIEERIIEDSIRQAGPRIGHFHIADSNRLAPGLGHLNFGSILAALADTGYTGYVSAEIVVKPDLETAARLTANILRVATSGP</sequence>
<protein>
    <submittedName>
        <fullName evidence="3">Sugar phosphate isomerase/epimerase</fullName>
    </submittedName>
</protein>
<evidence type="ECO:0000259" key="2">
    <source>
        <dbReference type="Pfam" id="PF01261"/>
    </source>
</evidence>
<comment type="caution">
    <text evidence="3">The sequence shown here is derived from an EMBL/GenBank/DDBJ whole genome shotgun (WGS) entry which is preliminary data.</text>
</comment>
<dbReference type="InterPro" id="IPR013022">
    <property type="entry name" value="Xyl_isomerase-like_TIM-brl"/>
</dbReference>
<proteinExistence type="predicted"/>
<dbReference type="PANTHER" id="PTHR43489:SF7">
    <property type="entry name" value="3-DEHYDRO-D-GULOSIDE 4-EPIMERASE-RELATED"/>
    <property type="match status" value="1"/>
</dbReference>
<dbReference type="PANTHER" id="PTHR43489">
    <property type="entry name" value="ISOMERASE"/>
    <property type="match status" value="1"/>
</dbReference>
<accession>A0A7J3X6H2</accession>